<keyword evidence="5" id="KW-0653">Protein transport</keyword>
<evidence type="ECO:0000313" key="9">
    <source>
        <dbReference type="EMBL" id="CAH8337114.1"/>
    </source>
</evidence>
<dbReference type="InterPro" id="IPR007255">
    <property type="entry name" value="COG8"/>
</dbReference>
<keyword evidence="7" id="KW-0472">Membrane</keyword>
<reference evidence="9 10" key="1">
    <citation type="submission" date="2022-03" db="EMBL/GenBank/DDBJ databases">
        <authorList>
            <person name="Macdonald S."/>
            <person name="Ahmed S."/>
            <person name="Newling K."/>
        </authorList>
    </citation>
    <scope>NUCLEOTIDE SEQUENCE [LARGE SCALE GENOMIC DNA]</scope>
</reference>
<evidence type="ECO:0000256" key="7">
    <source>
        <dbReference type="ARBA" id="ARBA00023136"/>
    </source>
</evidence>
<dbReference type="Pfam" id="PF04124">
    <property type="entry name" value="Dor1"/>
    <property type="match status" value="1"/>
</dbReference>
<keyword evidence="10" id="KW-1185">Reference proteome</keyword>
<dbReference type="EMBL" id="CAKOAT010131821">
    <property type="protein sequence ID" value="CAH8337114.1"/>
    <property type="molecule type" value="Genomic_DNA"/>
</dbReference>
<proteinExistence type="inferred from homology"/>
<keyword evidence="4" id="KW-0813">Transport</keyword>
<organism evidence="9 10">
    <name type="scientific">Eruca vesicaria subsp. sativa</name>
    <name type="common">Garden rocket</name>
    <name type="synonym">Eruca sativa</name>
    <dbReference type="NCBI Taxonomy" id="29727"/>
    <lineage>
        <taxon>Eukaryota</taxon>
        <taxon>Viridiplantae</taxon>
        <taxon>Streptophyta</taxon>
        <taxon>Embryophyta</taxon>
        <taxon>Tracheophyta</taxon>
        <taxon>Spermatophyta</taxon>
        <taxon>Magnoliopsida</taxon>
        <taxon>eudicotyledons</taxon>
        <taxon>Gunneridae</taxon>
        <taxon>Pentapetalae</taxon>
        <taxon>rosids</taxon>
        <taxon>malvids</taxon>
        <taxon>Brassicales</taxon>
        <taxon>Brassicaceae</taxon>
        <taxon>Brassiceae</taxon>
        <taxon>Eruca</taxon>
    </lineage>
</organism>
<sequence length="109" mass="12888">MHLLSLSRLHVLQHLQLSCQNVSGLYEMPLQFLRCLEAWLTGILEDLDQKNAYEYLKGMINCHRMHLFDVVNKCLERKLFCKRKVVKMKTGVRVTDGREKRNLMEQAQL</sequence>
<dbReference type="GO" id="GO:0015031">
    <property type="term" value="P:protein transport"/>
    <property type="evidence" value="ECO:0007669"/>
    <property type="project" value="UniProtKB-KW"/>
</dbReference>
<comment type="similarity">
    <text evidence="2">Belongs to the COG8 family.</text>
</comment>
<evidence type="ECO:0000256" key="1">
    <source>
        <dbReference type="ARBA" id="ARBA00004395"/>
    </source>
</evidence>
<gene>
    <name evidence="9" type="ORF">ERUC_LOCUS14131</name>
</gene>
<dbReference type="PANTHER" id="PTHR21311">
    <property type="entry name" value="CONSERVED OLIGOMERIC GOLGI COMPLEX COMPONENT 8"/>
    <property type="match status" value="1"/>
</dbReference>
<evidence type="ECO:0000256" key="5">
    <source>
        <dbReference type="ARBA" id="ARBA00022927"/>
    </source>
</evidence>
<dbReference type="Proteomes" id="UP001642260">
    <property type="component" value="Unassembled WGS sequence"/>
</dbReference>
<evidence type="ECO:0000256" key="4">
    <source>
        <dbReference type="ARBA" id="ARBA00022448"/>
    </source>
</evidence>
<evidence type="ECO:0000256" key="6">
    <source>
        <dbReference type="ARBA" id="ARBA00023034"/>
    </source>
</evidence>
<evidence type="ECO:0000256" key="8">
    <source>
        <dbReference type="ARBA" id="ARBA00031347"/>
    </source>
</evidence>
<dbReference type="AlphaFoldDB" id="A0ABC8JWU3"/>
<protein>
    <recommendedName>
        <fullName evidence="3">Conserved oligomeric Golgi complex subunit 8</fullName>
    </recommendedName>
    <alternativeName>
        <fullName evidence="8">Component of oligomeric Golgi complex 8</fullName>
    </alternativeName>
</protein>
<dbReference type="GO" id="GO:0000139">
    <property type="term" value="C:Golgi membrane"/>
    <property type="evidence" value="ECO:0007669"/>
    <property type="project" value="UniProtKB-SubCell"/>
</dbReference>
<accession>A0ABC8JWU3</accession>
<dbReference type="PANTHER" id="PTHR21311:SF0">
    <property type="entry name" value="CONSERVED OLIGOMERIC GOLGI COMPLEX SUBUNIT 8"/>
    <property type="match status" value="1"/>
</dbReference>
<evidence type="ECO:0000313" key="10">
    <source>
        <dbReference type="Proteomes" id="UP001642260"/>
    </source>
</evidence>
<evidence type="ECO:0000256" key="2">
    <source>
        <dbReference type="ARBA" id="ARBA00006419"/>
    </source>
</evidence>
<comment type="caution">
    <text evidence="9">The sequence shown here is derived from an EMBL/GenBank/DDBJ whole genome shotgun (WGS) entry which is preliminary data.</text>
</comment>
<name>A0ABC8JWU3_ERUVS</name>
<keyword evidence="6" id="KW-0333">Golgi apparatus</keyword>
<comment type="subcellular location">
    <subcellularLocation>
        <location evidence="1">Golgi apparatus membrane</location>
        <topology evidence="1">Peripheral membrane protein</topology>
    </subcellularLocation>
</comment>
<evidence type="ECO:0000256" key="3">
    <source>
        <dbReference type="ARBA" id="ARBA00020983"/>
    </source>
</evidence>